<evidence type="ECO:0000259" key="3">
    <source>
        <dbReference type="PROSITE" id="PS50011"/>
    </source>
</evidence>
<keyword evidence="4" id="KW-0830">Ubiquinone</keyword>
<proteinExistence type="inferred from homology"/>
<keyword evidence="2" id="KW-1133">Transmembrane helix</keyword>
<dbReference type="CDD" id="cd05121">
    <property type="entry name" value="ABC1_ADCK3-like"/>
    <property type="match status" value="1"/>
</dbReference>
<gene>
    <name evidence="4" type="ORF">SAMN05446037_100854</name>
</gene>
<organism evidence="4 5">
    <name type="scientific">Anaerovirgula multivorans</name>
    <dbReference type="NCBI Taxonomy" id="312168"/>
    <lineage>
        <taxon>Bacteria</taxon>
        <taxon>Bacillati</taxon>
        <taxon>Bacillota</taxon>
        <taxon>Clostridia</taxon>
        <taxon>Peptostreptococcales</taxon>
        <taxon>Natronincolaceae</taxon>
        <taxon>Anaerovirgula</taxon>
    </lineage>
</organism>
<reference evidence="4 5" key="1">
    <citation type="submission" date="2017-06" db="EMBL/GenBank/DDBJ databases">
        <authorList>
            <person name="Kim H.J."/>
            <person name="Triplett B.A."/>
        </authorList>
    </citation>
    <scope>NUCLEOTIDE SEQUENCE [LARGE SCALE GENOMIC DNA]</scope>
    <source>
        <strain evidence="4 5">SCA</strain>
    </source>
</reference>
<dbReference type="InterPro" id="IPR004147">
    <property type="entry name" value="ABC1_dom"/>
</dbReference>
<dbReference type="SUPFAM" id="SSF56112">
    <property type="entry name" value="Protein kinase-like (PK-like)"/>
    <property type="match status" value="1"/>
</dbReference>
<dbReference type="Pfam" id="PF03109">
    <property type="entry name" value="ABC1"/>
    <property type="match status" value="1"/>
</dbReference>
<dbReference type="GO" id="GO:0004672">
    <property type="term" value="F:protein kinase activity"/>
    <property type="evidence" value="ECO:0007669"/>
    <property type="project" value="InterPro"/>
</dbReference>
<sequence length="557" mass="63603">MGGIGTKYKNLKRYKKIGEILVKYGFTFAAEKLSDRGYIPKFMLQIKQQGQQLTDGQKLRMACEELGPTFIKLGQIMSTRRDIFPEDIVNELSKLQDNVSPFSFELAKEVFEKEMKTTIESCFKSFELTPIASASIGQVYEAVLKTGENVVVKIQRPLIKEIIERDLDILFNLAKLLDEHMDKEKPYNLLEIVDEFSHVITRELDYSLEGRNAEKFHANFKNDSSILIPKVYWDYTSRKVLTLQRVYGIKIMDAAKIKSKHWDLKSLATISAKCFMKQVFIFGFFHGDPHPGNIFAIGDSKISFIDFGIVGYLDKGTMNFISNIFTAATRKDVEKIVTNLIEIDALSPNTNIRRLKEDISFLINLYYNMPLNKLNLAEALKRVMEVAYTNKVKLPSQFTVLLKAIVTFEGSVKFLNPEFSLSNIAKDFAKEIYYNRLNPKNLMGEVKDYSEEILYGVKYLPKQLRNLIKKIENNEIKFQLEQIGFDKLQDEVNRMTNKLSLSLISSALIVGSSLIIQNTSGPMMWGISLFGIIGYLLASILGVSIIISILLSSFRKK</sequence>
<accession>A0A239DMY7</accession>
<feature type="transmembrane region" description="Helical" evidence="2">
    <location>
        <begin position="523"/>
        <end position="551"/>
    </location>
</feature>
<dbReference type="PANTHER" id="PTHR10566:SF113">
    <property type="entry name" value="PROTEIN ACTIVITY OF BC1 COMPLEX KINASE 7, CHLOROPLASTIC"/>
    <property type="match status" value="1"/>
</dbReference>
<dbReference type="GO" id="GO:0005524">
    <property type="term" value="F:ATP binding"/>
    <property type="evidence" value="ECO:0007669"/>
    <property type="project" value="InterPro"/>
</dbReference>
<keyword evidence="5" id="KW-1185">Reference proteome</keyword>
<feature type="domain" description="Protein kinase" evidence="3">
    <location>
        <begin position="125"/>
        <end position="454"/>
    </location>
</feature>
<evidence type="ECO:0000256" key="1">
    <source>
        <dbReference type="ARBA" id="ARBA00009670"/>
    </source>
</evidence>
<protein>
    <submittedName>
        <fullName evidence="4">Ubiquinone biosynthesis protein</fullName>
    </submittedName>
</protein>
<dbReference type="InterPro" id="IPR000719">
    <property type="entry name" value="Prot_kinase_dom"/>
</dbReference>
<keyword evidence="2" id="KW-0472">Membrane</keyword>
<dbReference type="RefSeq" id="WP_176431303.1">
    <property type="nucleotide sequence ID" value="NZ_FZOJ01000008.1"/>
</dbReference>
<dbReference type="AlphaFoldDB" id="A0A239DMY7"/>
<dbReference type="PANTHER" id="PTHR10566">
    <property type="entry name" value="CHAPERONE-ACTIVITY OF BC1 COMPLEX CABC1 -RELATED"/>
    <property type="match status" value="1"/>
</dbReference>
<dbReference type="Proteomes" id="UP000198304">
    <property type="component" value="Unassembled WGS sequence"/>
</dbReference>
<keyword evidence="2" id="KW-0812">Transmembrane</keyword>
<evidence type="ECO:0000313" key="4">
    <source>
        <dbReference type="EMBL" id="SNS33856.1"/>
    </source>
</evidence>
<name>A0A239DMY7_9FIRM</name>
<dbReference type="InterPro" id="IPR011009">
    <property type="entry name" value="Kinase-like_dom_sf"/>
</dbReference>
<dbReference type="EMBL" id="FZOJ01000008">
    <property type="protein sequence ID" value="SNS33856.1"/>
    <property type="molecule type" value="Genomic_DNA"/>
</dbReference>
<dbReference type="PROSITE" id="PS50011">
    <property type="entry name" value="PROTEIN_KINASE_DOM"/>
    <property type="match status" value="1"/>
</dbReference>
<comment type="similarity">
    <text evidence="1">Belongs to the protein kinase superfamily. ADCK protein kinase family.</text>
</comment>
<dbReference type="InterPro" id="IPR050154">
    <property type="entry name" value="UbiB_kinase"/>
</dbReference>
<evidence type="ECO:0000313" key="5">
    <source>
        <dbReference type="Proteomes" id="UP000198304"/>
    </source>
</evidence>
<evidence type="ECO:0000256" key="2">
    <source>
        <dbReference type="SAM" id="Phobius"/>
    </source>
</evidence>